<dbReference type="Pfam" id="PF12929">
    <property type="entry name" value="Mid1"/>
    <property type="match status" value="1"/>
</dbReference>
<evidence type="ECO:0000256" key="1">
    <source>
        <dbReference type="SAM" id="MobiDB-lite"/>
    </source>
</evidence>
<dbReference type="AlphaFoldDB" id="A0A8E5HP39"/>
<dbReference type="OrthoDB" id="5405745at2759"/>
<reference evidence="2" key="1">
    <citation type="submission" date="2020-03" db="EMBL/GenBank/DDBJ databases">
        <title>A mixture of massive structural variations and highly conserved coding sequences in Ustilaginoidea virens genome.</title>
        <authorList>
            <person name="Zhang K."/>
            <person name="Zhao Z."/>
            <person name="Zhang Z."/>
            <person name="Li Y."/>
            <person name="Hsiang T."/>
            <person name="Sun W."/>
        </authorList>
    </citation>
    <scope>NUCLEOTIDE SEQUENCE</scope>
    <source>
        <strain evidence="2">UV-8b</strain>
    </source>
</reference>
<accession>A0A8E5HP39</accession>
<dbReference type="GeneID" id="66063943"/>
<dbReference type="PANTHER" id="PTHR39142">
    <property type="entry name" value="MID1P"/>
    <property type="match status" value="1"/>
</dbReference>
<dbReference type="RefSeq" id="XP_042996597.1">
    <property type="nucleotide sequence ID" value="XM_043140663.1"/>
</dbReference>
<dbReference type="KEGG" id="uvi:66063943"/>
<dbReference type="EMBL" id="CP072754">
    <property type="protein sequence ID" value="QUC18924.1"/>
    <property type="molecule type" value="Genomic_DNA"/>
</dbReference>
<organism evidence="2 3">
    <name type="scientific">Ustilaginoidea virens</name>
    <name type="common">Rice false smut fungus</name>
    <name type="synonym">Villosiclava virens</name>
    <dbReference type="NCBI Taxonomy" id="1159556"/>
    <lineage>
        <taxon>Eukaryota</taxon>
        <taxon>Fungi</taxon>
        <taxon>Dikarya</taxon>
        <taxon>Ascomycota</taxon>
        <taxon>Pezizomycotina</taxon>
        <taxon>Sordariomycetes</taxon>
        <taxon>Hypocreomycetidae</taxon>
        <taxon>Hypocreales</taxon>
        <taxon>Clavicipitaceae</taxon>
        <taxon>Ustilaginoidea</taxon>
    </lineage>
</organism>
<feature type="region of interest" description="Disordered" evidence="1">
    <location>
        <begin position="114"/>
        <end position="148"/>
    </location>
</feature>
<name>A0A8E5HP39_USTVR</name>
<evidence type="ECO:0000313" key="2">
    <source>
        <dbReference type="EMBL" id="QUC18924.1"/>
    </source>
</evidence>
<evidence type="ECO:0008006" key="4">
    <source>
        <dbReference type="Google" id="ProtNLM"/>
    </source>
</evidence>
<dbReference type="InterPro" id="IPR024338">
    <property type="entry name" value="MID1/Yam8"/>
</dbReference>
<keyword evidence="3" id="KW-1185">Reference proteome</keyword>
<sequence>MFLSPSGPRLVASLAAALRLMAPYDLLSVPRGTLAAEPPLGSFSPSLSDFAVIEQDDSEGESPLYESVFNLFSPSILGRAGDTTPLELDKPLALNIQPGGTPICYIVKSGSLGTNSSASSSPSRQKRKADGDGDGDLGGGGSDAGSQAPDAAVFISANTCLQPAPKADGTASSPSPPQLVLFVSNAKGAKCPDIASGAGDAHAAGFTSHEFTEGAVAVNVNGTNDVYIGVYAPKVSDGFEGSYGYELAASGTQFFHQYQNVSEGAKLLWMDSDSTSALLVTTPLTEDAGKVRHMMGEDPPYQLYVSQQDWLATKGLSRSACGLQKNALIGANNQGTGRNNALVKTTMTLRGSGGMPKQQFYVVGLNATTTYRGTIVRPANVTVNSKRLDGGGSQTPQNTGSIVFQATTFNTSAAPNCKVVSDLEFCDEIQYAVPGNDVKYNNTALAQVYDDYAKSMYEYFLKVMQQIACETDETSIYSLARTCDDCKRAYKRWLCIVSLPRCEDLQGGSSVSVIRNVNQAFPNGTTLPADLRQRLGQVPAQNASRNSFIDQTIQPGPYREFMPCDDLCYQVVRSCPAKIGFKCPRPGMHAFNVTYGRRKDGSSMPTCNFPGEARTRISDAGGVMPSLVFSAAMLLLSSSVLMM</sequence>
<feature type="compositionally biased region" description="Low complexity" evidence="1">
    <location>
        <begin position="114"/>
        <end position="123"/>
    </location>
</feature>
<proteinExistence type="predicted"/>
<evidence type="ECO:0000313" key="3">
    <source>
        <dbReference type="Proteomes" id="UP000027002"/>
    </source>
</evidence>
<dbReference type="PANTHER" id="PTHR39142:SF1">
    <property type="entry name" value="AEL197CP"/>
    <property type="match status" value="1"/>
</dbReference>
<gene>
    <name evidence="2" type="ORF">UV8b_03165</name>
</gene>
<protein>
    <recommendedName>
        <fullName evidence="4">Stretch-activated Ca channel</fullName>
    </recommendedName>
</protein>
<dbReference type="Proteomes" id="UP000027002">
    <property type="component" value="Chromosome 2"/>
</dbReference>
<dbReference type="GO" id="GO:0005262">
    <property type="term" value="F:calcium channel activity"/>
    <property type="evidence" value="ECO:0007669"/>
    <property type="project" value="InterPro"/>
</dbReference>
<dbReference type="GO" id="GO:0098703">
    <property type="term" value="P:calcium ion import across plasma membrane"/>
    <property type="evidence" value="ECO:0007669"/>
    <property type="project" value="InterPro"/>
</dbReference>